<feature type="domain" description="AB hydrolase-1" evidence="1">
    <location>
        <begin position="3"/>
        <end position="110"/>
    </location>
</feature>
<dbReference type="InterPro" id="IPR029058">
    <property type="entry name" value="AB_hydrolase_fold"/>
</dbReference>
<dbReference type="SUPFAM" id="SSF53474">
    <property type="entry name" value="alpha/beta-Hydrolases"/>
    <property type="match status" value="1"/>
</dbReference>
<dbReference type="Pfam" id="PF00561">
    <property type="entry name" value="Abhydrolase_1"/>
    <property type="match status" value="1"/>
</dbReference>
<dbReference type="EMBL" id="CAJNDS010000191">
    <property type="protein sequence ID" value="CAE7024811.1"/>
    <property type="molecule type" value="Genomic_DNA"/>
</dbReference>
<sequence>MEVIFLHGWGLGGAQETEAFVEFLKVELGKKGVLTVHAPTYHPSGDEKRTSLPRFLEELRVLAQSIATRKLQLAIVGFSVGGFLAATFQELYPDLVARVVLLGPAIDNFARNFEGRPIEQWYMPESYVKELSNLSARPAIRVPVMLIHGDEETDAGGSAMWRVKEWAAREKFDMCFYPEGLGHCMEVADAIPGGRGGLIDWLVSGAAPIGTGSNAA</sequence>
<dbReference type="InterPro" id="IPR000073">
    <property type="entry name" value="AB_hydrolase_1"/>
</dbReference>
<dbReference type="Proteomes" id="UP000604046">
    <property type="component" value="Unassembled WGS sequence"/>
</dbReference>
<proteinExistence type="predicted"/>
<protein>
    <recommendedName>
        <fullName evidence="1">AB hydrolase-1 domain-containing protein</fullName>
    </recommendedName>
</protein>
<accession>A0A812IA91</accession>
<dbReference type="Gene3D" id="3.40.50.1820">
    <property type="entry name" value="alpha/beta hydrolase"/>
    <property type="match status" value="1"/>
</dbReference>
<gene>
    <name evidence="2" type="ORF">SNAT2548_LOCUS3122</name>
</gene>
<evidence type="ECO:0000313" key="3">
    <source>
        <dbReference type="Proteomes" id="UP000604046"/>
    </source>
</evidence>
<name>A0A812IA91_9DINO</name>
<comment type="caution">
    <text evidence="2">The sequence shown here is derived from an EMBL/GenBank/DDBJ whole genome shotgun (WGS) entry which is preliminary data.</text>
</comment>
<evidence type="ECO:0000259" key="1">
    <source>
        <dbReference type="Pfam" id="PF00561"/>
    </source>
</evidence>
<organism evidence="2 3">
    <name type="scientific">Symbiodinium natans</name>
    <dbReference type="NCBI Taxonomy" id="878477"/>
    <lineage>
        <taxon>Eukaryota</taxon>
        <taxon>Sar</taxon>
        <taxon>Alveolata</taxon>
        <taxon>Dinophyceae</taxon>
        <taxon>Suessiales</taxon>
        <taxon>Symbiodiniaceae</taxon>
        <taxon>Symbiodinium</taxon>
    </lineage>
</organism>
<reference evidence="2" key="1">
    <citation type="submission" date="2021-02" db="EMBL/GenBank/DDBJ databases">
        <authorList>
            <person name="Dougan E. K."/>
            <person name="Rhodes N."/>
            <person name="Thang M."/>
            <person name="Chan C."/>
        </authorList>
    </citation>
    <scope>NUCLEOTIDE SEQUENCE</scope>
</reference>
<dbReference type="OrthoDB" id="408373at2759"/>
<evidence type="ECO:0000313" key="2">
    <source>
        <dbReference type="EMBL" id="CAE7024811.1"/>
    </source>
</evidence>
<dbReference type="AlphaFoldDB" id="A0A812IA91"/>
<keyword evidence="3" id="KW-1185">Reference proteome</keyword>